<protein>
    <submittedName>
        <fullName evidence="1">Uncharacterized protein</fullName>
    </submittedName>
</protein>
<reference evidence="1 2" key="1">
    <citation type="submission" date="2014-06" db="EMBL/GenBank/DDBJ databases">
        <title>Functional and comparative genomic analyses of the Drosophila gut microbiota identify candidate symbiosis factors.</title>
        <authorList>
            <person name="Newell P.D."/>
            <person name="Chaston J.M."/>
            <person name="Douglas A.E."/>
        </authorList>
    </citation>
    <scope>NUCLEOTIDE SEQUENCE [LARGE SCALE GENOMIC DNA]</scope>
    <source>
        <strain evidence="1 2">DmCS_006</strain>
    </source>
</reference>
<dbReference type="EMBL" id="JOKM01000053">
    <property type="protein sequence ID" value="KGB24055.1"/>
    <property type="molecule type" value="Genomic_DNA"/>
</dbReference>
<dbReference type="STRING" id="104102.AtDm6_1466"/>
<proteinExistence type="predicted"/>
<dbReference type="AlphaFoldDB" id="A0A094YPR0"/>
<sequence length="61" mass="7398">MVDACGVATVGWCYELVWIIRYFKSVWRWQELVLKGLKPRQTYCGRFFTQARYESFSYRFG</sequence>
<evidence type="ECO:0000313" key="2">
    <source>
        <dbReference type="Proteomes" id="UP000029448"/>
    </source>
</evidence>
<comment type="caution">
    <text evidence="1">The sequence shown here is derived from an EMBL/GenBank/DDBJ whole genome shotgun (WGS) entry which is preliminary data.</text>
</comment>
<evidence type="ECO:0000313" key="1">
    <source>
        <dbReference type="EMBL" id="KGB24055.1"/>
    </source>
</evidence>
<accession>A0A094YPR0</accession>
<organism evidence="1 2">
    <name type="scientific">Acetobacter tropicalis</name>
    <dbReference type="NCBI Taxonomy" id="104102"/>
    <lineage>
        <taxon>Bacteria</taxon>
        <taxon>Pseudomonadati</taxon>
        <taxon>Pseudomonadota</taxon>
        <taxon>Alphaproteobacteria</taxon>
        <taxon>Acetobacterales</taxon>
        <taxon>Acetobacteraceae</taxon>
        <taxon>Acetobacter</taxon>
    </lineage>
</organism>
<keyword evidence="2" id="KW-1185">Reference proteome</keyword>
<gene>
    <name evidence="1" type="ORF">AtDm6_1466</name>
</gene>
<name>A0A094YPR0_9PROT</name>
<dbReference type="Proteomes" id="UP000029448">
    <property type="component" value="Unassembled WGS sequence"/>
</dbReference>